<dbReference type="Proteomes" id="UP001336020">
    <property type="component" value="Unassembled WGS sequence"/>
</dbReference>
<sequence>MYIQDLPGDSRIVKQYNDGRPRWDDEQFLLADLIHVMSGKPHPARPKPKKGVDRRETPRRAQIRRKRIAEKRRRAMARNAEISTEEG</sequence>
<evidence type="ECO:0000313" key="3">
    <source>
        <dbReference type="Proteomes" id="UP001336020"/>
    </source>
</evidence>
<keyword evidence="3" id="KW-1185">Reference proteome</keyword>
<proteinExistence type="predicted"/>
<protein>
    <submittedName>
        <fullName evidence="2">Uncharacterized protein</fullName>
    </submittedName>
</protein>
<comment type="caution">
    <text evidence="2">The sequence shown here is derived from an EMBL/GenBank/DDBJ whole genome shotgun (WGS) entry which is preliminary data.</text>
</comment>
<accession>A0ABU7LBQ7</accession>
<reference evidence="2 3" key="1">
    <citation type="submission" date="2023-07" db="EMBL/GenBank/DDBJ databases">
        <authorList>
            <person name="Girao M."/>
            <person name="Carvalho M.F."/>
        </authorList>
    </citation>
    <scope>NUCLEOTIDE SEQUENCE [LARGE SCALE GENOMIC DNA]</scope>
    <source>
        <strain evidence="2 3">YIM65754</strain>
    </source>
</reference>
<evidence type="ECO:0000256" key="1">
    <source>
        <dbReference type="SAM" id="MobiDB-lite"/>
    </source>
</evidence>
<dbReference type="RefSeq" id="WP_330134205.1">
    <property type="nucleotide sequence ID" value="NZ_JAUTXY010000006.1"/>
</dbReference>
<feature type="compositionally biased region" description="Basic and acidic residues" evidence="1">
    <location>
        <begin position="50"/>
        <end position="59"/>
    </location>
</feature>
<feature type="region of interest" description="Disordered" evidence="1">
    <location>
        <begin position="38"/>
        <end position="87"/>
    </location>
</feature>
<feature type="compositionally biased region" description="Basic residues" evidence="1">
    <location>
        <begin position="61"/>
        <end position="76"/>
    </location>
</feature>
<gene>
    <name evidence="2" type="ORF">Q7514_15755</name>
</gene>
<evidence type="ECO:0000313" key="2">
    <source>
        <dbReference type="EMBL" id="MEE2058976.1"/>
    </source>
</evidence>
<dbReference type="EMBL" id="JAUTXY010000006">
    <property type="protein sequence ID" value="MEE2058976.1"/>
    <property type="molecule type" value="Genomic_DNA"/>
</dbReference>
<name>A0ABU7LBQ7_9NOCA</name>
<organism evidence="2 3">
    <name type="scientific">Rhodococcus artemisiae</name>
    <dbReference type="NCBI Taxonomy" id="714159"/>
    <lineage>
        <taxon>Bacteria</taxon>
        <taxon>Bacillati</taxon>
        <taxon>Actinomycetota</taxon>
        <taxon>Actinomycetes</taxon>
        <taxon>Mycobacteriales</taxon>
        <taxon>Nocardiaceae</taxon>
        <taxon>Rhodococcus</taxon>
    </lineage>
</organism>